<accession>A0A8H7SR41</accession>
<dbReference type="AlphaFoldDB" id="A0A8H7SR41"/>
<keyword evidence="3" id="KW-1185">Reference proteome</keyword>
<feature type="region of interest" description="Disordered" evidence="1">
    <location>
        <begin position="700"/>
        <end position="723"/>
    </location>
</feature>
<feature type="region of interest" description="Disordered" evidence="1">
    <location>
        <begin position="299"/>
        <end position="408"/>
    </location>
</feature>
<evidence type="ECO:0000256" key="1">
    <source>
        <dbReference type="SAM" id="MobiDB-lite"/>
    </source>
</evidence>
<feature type="compositionally biased region" description="Basic and acidic residues" evidence="1">
    <location>
        <begin position="299"/>
        <end position="335"/>
    </location>
</feature>
<feature type="compositionally biased region" description="Low complexity" evidence="1">
    <location>
        <begin position="772"/>
        <end position="788"/>
    </location>
</feature>
<name>A0A8H7SR41_9FUNG</name>
<proteinExistence type="predicted"/>
<evidence type="ECO:0000313" key="2">
    <source>
        <dbReference type="EMBL" id="KAG2233747.1"/>
    </source>
</evidence>
<feature type="region of interest" description="Disordered" evidence="1">
    <location>
        <begin position="764"/>
        <end position="789"/>
    </location>
</feature>
<dbReference type="EMBL" id="JAEPRE010000071">
    <property type="protein sequence ID" value="KAG2233747.1"/>
    <property type="molecule type" value="Genomic_DNA"/>
</dbReference>
<gene>
    <name evidence="2" type="ORF">INT48_007724</name>
</gene>
<sequence>MAPQRQKRIKRKLPSRNIVDADFVSSSTSARIMDDLLLPSHHDRAILSSLWDNQETTRSELPHVVIASTRRQLVQPSTNTLEKTYLQRLQEQRKDTTDLSAQSIIPIALVNNMNAKATTTANATDSDSEQEAETYTTLSPINQQVGMNIEQTFSYGVSLDQSTQDDDTGLCPDETDHLQLSLNVLQVSGIDRLLTQGSLHNENPIENALLLQESHVTELIEREPDHSNVPMVTMDPSAVNDQAPVSIGQAVMMEDKDMMEVVTVNENDMIEEADDVNEKDITEAEIVIEKYHIVDNVNEKDNGENNVNEKDNGVNNVDKREGLEAEEEGVKVDEEGAREDEEVLVEAYEEEGVREDEEALVEADKSGDTNEEEVVEEPAVANEEADEEEHVNKEKDPVGPSTESNQPSFDAEEEISLCIRSVEPSPCLFLTTIRDPQKEDDLVPIKQEPLDASEYASSTEEFMNNAARSSDEFMKNVVYCHEDKCMNNASASSTEEPMNNVACSSDEITNNVVSCHADTCMSNTSSCLSEEFTNTAASYCSDEIMNSGLSVYSQKCINIAVSDNSDQTTKNGISDETTSNAISNYSVEYTDNVLPCTSDDFMNNIASCYSDVCISEEEALSLQVLSEEPSSCLYRMSLSIEREDGLVPIKQEPIDEVPVDMASLAHLINPYPYDMAATLGMYRPADTEVRIKQELLEIESSAEKEYDPMDIEYQSPDLQDNPEISDMQDIAYSEENDETETEQDNSAVHSGDHAECYVAVETLSGQEETTESIDSPSDTGSSSTTTSVDDNDWIVAEELEDEQDLVYKNIFNIMSKPIMTKPGQNKGRKRFRPDAWIEDNTSTIVLTSDQKERIYKRRKVLKAKLQRPFIMKKQLKCVWFVETDIT</sequence>
<protein>
    <submittedName>
        <fullName evidence="2">Uncharacterized protein</fullName>
    </submittedName>
</protein>
<feature type="compositionally biased region" description="Acidic residues" evidence="1">
    <location>
        <begin position="336"/>
        <end position="361"/>
    </location>
</feature>
<organism evidence="2 3">
    <name type="scientific">Thamnidium elegans</name>
    <dbReference type="NCBI Taxonomy" id="101142"/>
    <lineage>
        <taxon>Eukaryota</taxon>
        <taxon>Fungi</taxon>
        <taxon>Fungi incertae sedis</taxon>
        <taxon>Mucoromycota</taxon>
        <taxon>Mucoromycotina</taxon>
        <taxon>Mucoromycetes</taxon>
        <taxon>Mucorales</taxon>
        <taxon>Mucorineae</taxon>
        <taxon>Mucoraceae</taxon>
        <taxon>Thamnidium</taxon>
    </lineage>
</organism>
<comment type="caution">
    <text evidence="2">The sequence shown here is derived from an EMBL/GenBank/DDBJ whole genome shotgun (WGS) entry which is preliminary data.</text>
</comment>
<dbReference type="Proteomes" id="UP000613177">
    <property type="component" value="Unassembled WGS sequence"/>
</dbReference>
<evidence type="ECO:0000313" key="3">
    <source>
        <dbReference type="Proteomes" id="UP000613177"/>
    </source>
</evidence>
<reference evidence="2" key="1">
    <citation type="submission" date="2021-01" db="EMBL/GenBank/DDBJ databases">
        <title>Metabolic potential, ecology and presence of endohyphal bacteria is reflected in genomic diversity of Mucoromycotina.</title>
        <authorList>
            <person name="Muszewska A."/>
            <person name="Okrasinska A."/>
            <person name="Steczkiewicz K."/>
            <person name="Drgas O."/>
            <person name="Orlowska M."/>
            <person name="Perlinska-Lenart U."/>
            <person name="Aleksandrzak-Piekarczyk T."/>
            <person name="Szatraj K."/>
            <person name="Zielenkiewicz U."/>
            <person name="Pilsyk S."/>
            <person name="Malc E."/>
            <person name="Mieczkowski P."/>
            <person name="Kruszewska J.S."/>
            <person name="Biernat P."/>
            <person name="Pawlowska J."/>
        </authorList>
    </citation>
    <scope>NUCLEOTIDE SEQUENCE</scope>
    <source>
        <strain evidence="2">WA0000018081</strain>
    </source>
</reference>